<comment type="caution">
    <text evidence="2">The sequence shown here is derived from an EMBL/GenBank/DDBJ whole genome shotgun (WGS) entry which is preliminary data.</text>
</comment>
<feature type="domain" description="CheW-like" evidence="1">
    <location>
        <begin position="5"/>
        <end position="149"/>
    </location>
</feature>
<dbReference type="GO" id="GO:0005829">
    <property type="term" value="C:cytosol"/>
    <property type="evidence" value="ECO:0007669"/>
    <property type="project" value="TreeGrafter"/>
</dbReference>
<dbReference type="OrthoDB" id="9794382at2"/>
<dbReference type="PANTHER" id="PTHR22617">
    <property type="entry name" value="CHEMOTAXIS SENSOR HISTIDINE KINASE-RELATED"/>
    <property type="match status" value="1"/>
</dbReference>
<dbReference type="Pfam" id="PF01584">
    <property type="entry name" value="CheW"/>
    <property type="match status" value="1"/>
</dbReference>
<dbReference type="Gene3D" id="2.30.30.40">
    <property type="entry name" value="SH3 Domains"/>
    <property type="match status" value="1"/>
</dbReference>
<reference evidence="2 3" key="1">
    <citation type="journal article" date="2014" name="Genome Announc.">
        <title>Draft Genome Sequence of Cytophaga fermentans JCM 21142T, a Facultative Anaerobe Isolated from Marine Mud.</title>
        <authorList>
            <person name="Starns D."/>
            <person name="Oshima K."/>
            <person name="Suda W."/>
            <person name="Iino T."/>
            <person name="Yuki M."/>
            <person name="Inoue J."/>
            <person name="Kitamura K."/>
            <person name="Iida T."/>
            <person name="Darby A."/>
            <person name="Hattori M."/>
            <person name="Ohkuma M."/>
        </authorList>
    </citation>
    <scope>NUCLEOTIDE SEQUENCE [LARGE SCALE GENOMIC DNA]</scope>
    <source>
        <strain evidence="2 3">JCM 21142</strain>
    </source>
</reference>
<dbReference type="GO" id="GO:0007165">
    <property type="term" value="P:signal transduction"/>
    <property type="evidence" value="ECO:0007669"/>
    <property type="project" value="InterPro"/>
</dbReference>
<sequence>MEGEFVTIISFGLGEQTFAFDSLKVRNILPYEGNLTKVPNTREFILGVINLHGNIVPVTDMRKIMDMEDAERTKDTSIIIVSPEDKLESQFGIMVDMVKEVFEVPLDQIKPAVFENKMGLIECFEGTVKVKDEFVHLIDLTHVVSQIERKN</sequence>
<dbReference type="PANTHER" id="PTHR22617:SF23">
    <property type="entry name" value="CHEMOTAXIS PROTEIN CHEW"/>
    <property type="match status" value="1"/>
</dbReference>
<dbReference type="InterPro" id="IPR036061">
    <property type="entry name" value="CheW-like_dom_sf"/>
</dbReference>
<gene>
    <name evidence="2" type="ORF">JCM21142_448</name>
</gene>
<dbReference type="SUPFAM" id="SSF50341">
    <property type="entry name" value="CheW-like"/>
    <property type="match status" value="1"/>
</dbReference>
<dbReference type="RefSeq" id="WP_027472947.1">
    <property type="nucleotide sequence ID" value="NZ_BAMD01000003.1"/>
</dbReference>
<dbReference type="EMBL" id="BAMD01000003">
    <property type="protein sequence ID" value="GAF01830.1"/>
    <property type="molecule type" value="Genomic_DNA"/>
</dbReference>
<name>W7XUW3_9BACT</name>
<evidence type="ECO:0000313" key="2">
    <source>
        <dbReference type="EMBL" id="GAF01830.1"/>
    </source>
</evidence>
<accession>W7XUW3</accession>
<dbReference type="AlphaFoldDB" id="W7XUW3"/>
<dbReference type="GO" id="GO:0006935">
    <property type="term" value="P:chemotaxis"/>
    <property type="evidence" value="ECO:0007669"/>
    <property type="project" value="InterPro"/>
</dbReference>
<dbReference type="Proteomes" id="UP000019402">
    <property type="component" value="Unassembled WGS sequence"/>
</dbReference>
<organism evidence="2 3">
    <name type="scientific">Saccharicrinis fermentans DSM 9555 = JCM 21142</name>
    <dbReference type="NCBI Taxonomy" id="869213"/>
    <lineage>
        <taxon>Bacteria</taxon>
        <taxon>Pseudomonadati</taxon>
        <taxon>Bacteroidota</taxon>
        <taxon>Bacteroidia</taxon>
        <taxon>Marinilabiliales</taxon>
        <taxon>Marinilabiliaceae</taxon>
        <taxon>Saccharicrinis</taxon>
    </lineage>
</organism>
<dbReference type="PROSITE" id="PS50851">
    <property type="entry name" value="CHEW"/>
    <property type="match status" value="1"/>
</dbReference>
<dbReference type="STRING" id="869213.GCA_000517085_03558"/>
<keyword evidence="3" id="KW-1185">Reference proteome</keyword>
<dbReference type="Gene3D" id="2.40.50.180">
    <property type="entry name" value="CheA-289, Domain 4"/>
    <property type="match status" value="1"/>
</dbReference>
<proteinExistence type="predicted"/>
<evidence type="ECO:0000313" key="3">
    <source>
        <dbReference type="Proteomes" id="UP000019402"/>
    </source>
</evidence>
<dbReference type="eggNOG" id="COG0835">
    <property type="taxonomic scope" value="Bacteria"/>
</dbReference>
<dbReference type="SMART" id="SM00260">
    <property type="entry name" value="CheW"/>
    <property type="match status" value="1"/>
</dbReference>
<dbReference type="InterPro" id="IPR039315">
    <property type="entry name" value="CheW"/>
</dbReference>
<evidence type="ECO:0000259" key="1">
    <source>
        <dbReference type="PROSITE" id="PS50851"/>
    </source>
</evidence>
<dbReference type="InterPro" id="IPR002545">
    <property type="entry name" value="CheW-lke_dom"/>
</dbReference>
<protein>
    <submittedName>
        <fullName evidence="2">Chemotaxis protein CheW</fullName>
    </submittedName>
</protein>